<accession>A0ABP6QNE8</accession>
<protein>
    <submittedName>
        <fullName evidence="5">SAM-dependent chlorinase/fluorinase</fullName>
    </submittedName>
</protein>
<dbReference type="PIRSF" id="PIRSF006779">
    <property type="entry name" value="UCP006779"/>
    <property type="match status" value="1"/>
</dbReference>
<feature type="domain" description="S-adenosyl-l-methionine hydroxide adenosyltransferase N-terminal" evidence="3">
    <location>
        <begin position="9"/>
        <end position="152"/>
    </location>
</feature>
<name>A0ABP6QNE8_9ACTN</name>
<dbReference type="EMBL" id="BAAAUV010000047">
    <property type="protein sequence ID" value="GAA3241910.1"/>
    <property type="molecule type" value="Genomic_DNA"/>
</dbReference>
<evidence type="ECO:0000313" key="5">
    <source>
        <dbReference type="EMBL" id="GAA3241910.1"/>
    </source>
</evidence>
<dbReference type="InterPro" id="IPR002747">
    <property type="entry name" value="SAM_OH_AdoTrfase"/>
</dbReference>
<reference evidence="6" key="1">
    <citation type="journal article" date="2019" name="Int. J. Syst. Evol. Microbiol.">
        <title>The Global Catalogue of Microorganisms (GCM) 10K type strain sequencing project: providing services to taxonomists for standard genome sequencing and annotation.</title>
        <authorList>
            <consortium name="The Broad Institute Genomics Platform"/>
            <consortium name="The Broad Institute Genome Sequencing Center for Infectious Disease"/>
            <person name="Wu L."/>
            <person name="Ma J."/>
        </authorList>
    </citation>
    <scope>NUCLEOTIDE SEQUENCE [LARGE SCALE GENOMIC DNA]</scope>
    <source>
        <strain evidence="6">JCM 9377</strain>
    </source>
</reference>
<dbReference type="SUPFAM" id="SSF101852">
    <property type="entry name" value="Bacterial fluorinating enzyme, C-terminal domain"/>
    <property type="match status" value="1"/>
</dbReference>
<keyword evidence="6" id="KW-1185">Reference proteome</keyword>
<dbReference type="PANTHER" id="PTHR35092:SF1">
    <property type="entry name" value="CHLORINASE MJ1651"/>
    <property type="match status" value="1"/>
</dbReference>
<keyword evidence="1" id="KW-0949">S-adenosyl-L-methionine</keyword>
<evidence type="ECO:0000256" key="2">
    <source>
        <dbReference type="ARBA" id="ARBA00024035"/>
    </source>
</evidence>
<evidence type="ECO:0000259" key="4">
    <source>
        <dbReference type="Pfam" id="PF20257"/>
    </source>
</evidence>
<dbReference type="Pfam" id="PF20257">
    <property type="entry name" value="SAM_HAT_C"/>
    <property type="match status" value="1"/>
</dbReference>
<dbReference type="Gene3D" id="2.40.30.90">
    <property type="entry name" value="Bacterial fluorinating enzyme like"/>
    <property type="match status" value="1"/>
</dbReference>
<dbReference type="InterPro" id="IPR046469">
    <property type="entry name" value="SAM_HAT_N"/>
</dbReference>
<dbReference type="Pfam" id="PF01887">
    <property type="entry name" value="SAM_HAT_N"/>
    <property type="match status" value="1"/>
</dbReference>
<comment type="caution">
    <text evidence="5">The sequence shown here is derived from an EMBL/GenBank/DDBJ whole genome shotgun (WGS) entry which is preliminary data.</text>
</comment>
<feature type="domain" description="S-adenosyl-l-methionine hydroxide adenosyltransferase C-terminal" evidence="4">
    <location>
        <begin position="175"/>
        <end position="253"/>
    </location>
</feature>
<organism evidence="5 6">
    <name type="scientific">Actinocorallia longicatena</name>
    <dbReference type="NCBI Taxonomy" id="111803"/>
    <lineage>
        <taxon>Bacteria</taxon>
        <taxon>Bacillati</taxon>
        <taxon>Actinomycetota</taxon>
        <taxon>Actinomycetes</taxon>
        <taxon>Streptosporangiales</taxon>
        <taxon>Thermomonosporaceae</taxon>
        <taxon>Actinocorallia</taxon>
    </lineage>
</organism>
<proteinExistence type="inferred from homology"/>
<dbReference type="SUPFAM" id="SSF102522">
    <property type="entry name" value="Bacterial fluorinating enzyme, N-terminal domain"/>
    <property type="match status" value="1"/>
</dbReference>
<evidence type="ECO:0000256" key="1">
    <source>
        <dbReference type="ARBA" id="ARBA00022691"/>
    </source>
</evidence>
<gene>
    <name evidence="5" type="ORF">GCM10010468_79350</name>
</gene>
<dbReference type="Proteomes" id="UP001501237">
    <property type="component" value="Unassembled WGS sequence"/>
</dbReference>
<comment type="similarity">
    <text evidence="2">Belongs to the SAM hydrolase / SAM-dependent halogenase family.</text>
</comment>
<dbReference type="InterPro" id="IPR023228">
    <property type="entry name" value="SAM_OH_AdoTrfase_N_sf"/>
</dbReference>
<sequence>MRENRPYVSITTDFGAAYTGICAGVVARIAPHAQVQVLSDEVSKYAIVEGAALLVQALPYLPVGVHVAIVDPGVGTPRHPIVIRTGRGDLLVGPDNGLLVPAAEVLGGIAEARVLSDPGLRLPATSSTFHGRDIFSPAAGHLANGVAPRAFGEEVVPLPLDLPEPVAGDGEVTATVLYADDFGSLILGAHPADLGDGTRFEVLGVPLPLAPTFGAVPVGDPLLFTDSSGRLALGINQGNASDRFGLRAGQTVTVRIV</sequence>
<dbReference type="InterPro" id="IPR046470">
    <property type="entry name" value="SAM_HAT_C"/>
</dbReference>
<dbReference type="InterPro" id="IPR023227">
    <property type="entry name" value="SAM_OH_AdoTrfase_C_sf"/>
</dbReference>
<dbReference type="Gene3D" id="3.40.50.10790">
    <property type="entry name" value="S-adenosyl-l-methionine hydroxide adenosyltransferase, N-terminal"/>
    <property type="match status" value="1"/>
</dbReference>
<evidence type="ECO:0000259" key="3">
    <source>
        <dbReference type="Pfam" id="PF01887"/>
    </source>
</evidence>
<dbReference type="PANTHER" id="PTHR35092">
    <property type="entry name" value="CHLORINASE MJ1651"/>
    <property type="match status" value="1"/>
</dbReference>
<evidence type="ECO:0000313" key="6">
    <source>
        <dbReference type="Proteomes" id="UP001501237"/>
    </source>
</evidence>